<evidence type="ECO:0000313" key="3">
    <source>
        <dbReference type="Proteomes" id="UP000239867"/>
    </source>
</evidence>
<keyword evidence="1" id="KW-0175">Coiled coil</keyword>
<proteinExistence type="predicted"/>
<gene>
    <name evidence="2" type="ORF">CAY53_05050</name>
</gene>
<keyword evidence="3" id="KW-1185">Reference proteome</keyword>
<organism evidence="2 3">
    <name type="scientific">Desulfobulbus oralis</name>
    <dbReference type="NCBI Taxonomy" id="1986146"/>
    <lineage>
        <taxon>Bacteria</taxon>
        <taxon>Pseudomonadati</taxon>
        <taxon>Thermodesulfobacteriota</taxon>
        <taxon>Desulfobulbia</taxon>
        <taxon>Desulfobulbales</taxon>
        <taxon>Desulfobulbaceae</taxon>
        <taxon>Desulfobulbus</taxon>
    </lineage>
</organism>
<accession>A0A2L1GML2</accession>
<dbReference type="AlphaFoldDB" id="A0A2L1GML2"/>
<reference evidence="2" key="1">
    <citation type="submission" date="2017-05" db="EMBL/GenBank/DDBJ databases">
        <authorList>
            <person name="Song R."/>
            <person name="Chenine A.L."/>
            <person name="Ruprecht R.M."/>
        </authorList>
    </citation>
    <scope>NUCLEOTIDE SEQUENCE</scope>
    <source>
        <strain evidence="2">ORNL</strain>
    </source>
</reference>
<dbReference type="EMBL" id="CP021255">
    <property type="protein sequence ID" value="AVD70925.1"/>
    <property type="molecule type" value="Genomic_DNA"/>
</dbReference>
<dbReference type="Proteomes" id="UP000239867">
    <property type="component" value="Chromosome"/>
</dbReference>
<reference evidence="2" key="2">
    <citation type="journal article" date="2018" name="MBio">
        <title>Insights into the evolution of host association through the isolation and characterization of a novel human periodontal pathobiont, Desulfobulbus oralis.</title>
        <authorList>
            <person name="Cross K.L."/>
            <person name="Chirania P."/>
            <person name="Xiong W."/>
            <person name="Beall C.J."/>
            <person name="Elkins J.G."/>
            <person name="Giannone R.J."/>
            <person name="Griffen A.L."/>
            <person name="Guss A.M."/>
            <person name="Hettich R.L."/>
            <person name="Joshi S.S."/>
            <person name="Mokrzan E.M."/>
            <person name="Martin R.K."/>
            <person name="Zhulin I.B."/>
            <person name="Leys E.J."/>
            <person name="Podar M."/>
        </authorList>
    </citation>
    <scope>NUCLEOTIDE SEQUENCE [LARGE SCALE GENOMIC DNA]</scope>
    <source>
        <strain evidence="2">ORNL</strain>
    </source>
</reference>
<feature type="coiled-coil region" evidence="1">
    <location>
        <begin position="46"/>
        <end position="73"/>
    </location>
</feature>
<dbReference type="KEGG" id="deo:CAY53_05050"/>
<evidence type="ECO:0000313" key="2">
    <source>
        <dbReference type="EMBL" id="AVD70925.1"/>
    </source>
</evidence>
<evidence type="ECO:0000256" key="1">
    <source>
        <dbReference type="SAM" id="Coils"/>
    </source>
</evidence>
<sequence length="135" mass="14851">MLQQIFRPMSGGLAGTGPAAYFFPTFAWTGTENHGGEVMEREPGACERLKLELAVKQSQLEELKVKARLAAAEVEARFAEDIDRKEREVLEVKKRLLAAGYGGDSAAVFWAELRESAVGAARAVASLLRRLLDRM</sequence>
<name>A0A2L1GML2_9BACT</name>
<protein>
    <submittedName>
        <fullName evidence="2">Uncharacterized protein</fullName>
    </submittedName>
</protein>